<evidence type="ECO:0000256" key="2">
    <source>
        <dbReference type="ARBA" id="ARBA00010790"/>
    </source>
</evidence>
<evidence type="ECO:0000256" key="4">
    <source>
        <dbReference type="ARBA" id="ARBA00022827"/>
    </source>
</evidence>
<keyword evidence="4 5" id="KW-0274">FAD</keyword>
<accession>A0A8G2EUV9</accession>
<dbReference type="SUPFAM" id="SSF51905">
    <property type="entry name" value="FAD/NAD(P)-binding domain"/>
    <property type="match status" value="1"/>
</dbReference>
<evidence type="ECO:0000256" key="1">
    <source>
        <dbReference type="ARBA" id="ARBA00001974"/>
    </source>
</evidence>
<comment type="caution">
    <text evidence="8">The sequence shown here is derived from an EMBL/GenBank/DDBJ whole genome shotgun (WGS) entry which is preliminary data.</text>
</comment>
<dbReference type="RefSeq" id="WP_211228846.1">
    <property type="nucleotide sequence ID" value="NZ_FNBW01000001.1"/>
</dbReference>
<dbReference type="Proteomes" id="UP000198615">
    <property type="component" value="Unassembled WGS sequence"/>
</dbReference>
<evidence type="ECO:0000256" key="6">
    <source>
        <dbReference type="RuleBase" id="RU003968"/>
    </source>
</evidence>
<name>A0A8G2EUV9_9PROT</name>
<evidence type="ECO:0000313" key="8">
    <source>
        <dbReference type="EMBL" id="SDF04504.1"/>
    </source>
</evidence>
<dbReference type="Pfam" id="PF05199">
    <property type="entry name" value="GMC_oxred_C"/>
    <property type="match status" value="1"/>
</dbReference>
<dbReference type="InterPro" id="IPR012132">
    <property type="entry name" value="GMC_OxRdtase"/>
</dbReference>
<dbReference type="AlphaFoldDB" id="A0A8G2EUV9"/>
<evidence type="ECO:0000313" key="9">
    <source>
        <dbReference type="Proteomes" id="UP000198615"/>
    </source>
</evidence>
<dbReference type="PROSITE" id="PS00623">
    <property type="entry name" value="GMC_OXRED_1"/>
    <property type="match status" value="1"/>
</dbReference>
<dbReference type="EMBL" id="FNBW01000001">
    <property type="protein sequence ID" value="SDF04504.1"/>
    <property type="molecule type" value="Genomic_DNA"/>
</dbReference>
<evidence type="ECO:0000256" key="5">
    <source>
        <dbReference type="PIRSR" id="PIRSR000137-2"/>
    </source>
</evidence>
<keyword evidence="9" id="KW-1185">Reference proteome</keyword>
<comment type="similarity">
    <text evidence="2 6">Belongs to the GMC oxidoreductase family.</text>
</comment>
<dbReference type="GO" id="GO:0016614">
    <property type="term" value="F:oxidoreductase activity, acting on CH-OH group of donors"/>
    <property type="evidence" value="ECO:0007669"/>
    <property type="project" value="InterPro"/>
</dbReference>
<dbReference type="InterPro" id="IPR036188">
    <property type="entry name" value="FAD/NAD-bd_sf"/>
</dbReference>
<organism evidence="8 9">
    <name type="scientific">Thalassobaculum litoreum DSM 18839</name>
    <dbReference type="NCBI Taxonomy" id="1123362"/>
    <lineage>
        <taxon>Bacteria</taxon>
        <taxon>Pseudomonadati</taxon>
        <taxon>Pseudomonadota</taxon>
        <taxon>Alphaproteobacteria</taxon>
        <taxon>Rhodospirillales</taxon>
        <taxon>Thalassobaculaceae</taxon>
        <taxon>Thalassobaculum</taxon>
    </lineage>
</organism>
<evidence type="ECO:0000256" key="3">
    <source>
        <dbReference type="ARBA" id="ARBA00022630"/>
    </source>
</evidence>
<proteinExistence type="inferred from homology"/>
<dbReference type="Pfam" id="PF00732">
    <property type="entry name" value="GMC_oxred_N"/>
    <property type="match status" value="1"/>
</dbReference>
<evidence type="ECO:0000259" key="7">
    <source>
        <dbReference type="PROSITE" id="PS00623"/>
    </source>
</evidence>
<feature type="domain" description="Glucose-methanol-choline oxidoreductase N-terminal" evidence="7">
    <location>
        <begin position="91"/>
        <end position="114"/>
    </location>
</feature>
<comment type="cofactor">
    <cofactor evidence="1 5">
        <name>FAD</name>
        <dbReference type="ChEBI" id="CHEBI:57692"/>
    </cofactor>
</comment>
<dbReference type="InterPro" id="IPR007867">
    <property type="entry name" value="GMC_OxRtase_C"/>
</dbReference>
<protein>
    <submittedName>
        <fullName evidence="8">Choline dehydrogenase</fullName>
    </submittedName>
</protein>
<dbReference type="Gene3D" id="3.30.560.10">
    <property type="entry name" value="Glucose Oxidase, domain 3"/>
    <property type="match status" value="1"/>
</dbReference>
<reference evidence="8 9" key="1">
    <citation type="submission" date="2016-10" db="EMBL/GenBank/DDBJ databases">
        <authorList>
            <person name="Varghese N."/>
            <person name="Submissions S."/>
        </authorList>
    </citation>
    <scope>NUCLEOTIDE SEQUENCE [LARGE SCALE GENOMIC DNA]</scope>
    <source>
        <strain evidence="8 9">DSM 18839</strain>
    </source>
</reference>
<feature type="binding site" evidence="5">
    <location>
        <begin position="101"/>
        <end position="104"/>
    </location>
    <ligand>
        <name>FAD</name>
        <dbReference type="ChEBI" id="CHEBI:57692"/>
    </ligand>
</feature>
<dbReference type="PANTHER" id="PTHR11552:SF147">
    <property type="entry name" value="CHOLINE DEHYDROGENASE, MITOCHONDRIAL"/>
    <property type="match status" value="1"/>
</dbReference>
<dbReference type="SUPFAM" id="SSF54373">
    <property type="entry name" value="FAD-linked reductases, C-terminal domain"/>
    <property type="match status" value="1"/>
</dbReference>
<dbReference type="GO" id="GO:0050660">
    <property type="term" value="F:flavin adenine dinucleotide binding"/>
    <property type="evidence" value="ECO:0007669"/>
    <property type="project" value="InterPro"/>
</dbReference>
<dbReference type="PIRSF" id="PIRSF000137">
    <property type="entry name" value="Alcohol_oxidase"/>
    <property type="match status" value="1"/>
</dbReference>
<sequence length="545" mass="59744">MQAAQGNSGAMAAEVDFIIVGAGSAGAALANRLTESGKHKVLLLEAGAASHPYSRMPASFGLLISDPAANWCYKSTPEPATANREIAVPRGKLLGGSSSINGLVYVRGQPLDYDTWAQRGNRGWSFDDVLPIFKRMENYEHGADDMRAQGGPLHVCESYDQSPLYESIFRAGEAIGIRRNPDYNGAEQEGFVRTQTTIKNGFRQSTAVAYLEPARKRPNLQVVTGALATRLILEGKRCVGVAYRIANSEEVEVRAGREVIVSCGGVAAPQLLELSGIGRPDVLKPLGIEVKHELSAVGENLRDHINARMVWRLKQRGVSYNERMAGLIPRGWQFLRYLTTRRGFMAMPSAPILGFLKTRQELETPDIQVHVMPYVIRDAKRRLLHDWPGMTMTCYQLRPESLGTIHVRSSDAREHPEIRFNFLSDALDRQTMTDGLRLIRKVAEAAPMDPLRGEEVEPGSGATSDEDLLNHVRNTANTAFHPVGTCRMGPGEDCVVDSRLRVHGIAGLRVADASIMPTMVSGNTNAAAIMIGEKASDMIREDHPN</sequence>
<dbReference type="Gene3D" id="3.50.50.60">
    <property type="entry name" value="FAD/NAD(P)-binding domain"/>
    <property type="match status" value="1"/>
</dbReference>
<dbReference type="PANTHER" id="PTHR11552">
    <property type="entry name" value="GLUCOSE-METHANOL-CHOLINE GMC OXIDOREDUCTASE"/>
    <property type="match status" value="1"/>
</dbReference>
<gene>
    <name evidence="8" type="ORF">SAMN05660686_00020</name>
</gene>
<dbReference type="InterPro" id="IPR000172">
    <property type="entry name" value="GMC_OxRdtase_N"/>
</dbReference>
<keyword evidence="3 6" id="KW-0285">Flavoprotein</keyword>